<dbReference type="ExpressionAtlas" id="A0A2K3MPB9">
    <property type="expression patterns" value="baseline"/>
</dbReference>
<evidence type="ECO:0000313" key="7">
    <source>
        <dbReference type="EMBL" id="PNX92636.1"/>
    </source>
</evidence>
<keyword evidence="4 6" id="KW-1133">Transmembrane helix</keyword>
<sequence>DTVEEILEHRPIQLRLWLKLVAWESRVLWILSGTSIIAYLFNYMLSFATLIFSGHLGSVKFAGASIASVGIQGLTYGIMIEMASAVQTVCGQAYGAKKYAVMCITLQRAIILHLGAAVILTFVYWFSGDFLKLIGQTESIAEQGQVFARGLIPQLYALALICPMQSPRCKETWTGFTMKAFTGIWPYFKLTAASAMMLCLEIWYSQGLVLISGLLSNPTVALNCLSICMNYLTWDMQIVLGLGAVASVRVSNELGAGHPRVTKLSVLVVNGNSMIISVVLSAIVMIFGVALSKLFTTDSVVLEAVTNLIPLLAISVLLNGIQPILSGVAVGSGWQAWVAYVNLVCYYVIGLPVGCVLGFKTYLGVAYPVHWTA</sequence>
<feature type="transmembrane region" description="Helical" evidence="6">
    <location>
        <begin position="337"/>
        <end position="359"/>
    </location>
</feature>
<dbReference type="InterPro" id="IPR002528">
    <property type="entry name" value="MATE_fam"/>
</dbReference>
<dbReference type="STRING" id="57577.A0A2K3MPB9"/>
<comment type="caution">
    <text evidence="7">The sequence shown here is derived from an EMBL/GenBank/DDBJ whole genome shotgun (WGS) entry which is preliminary data.</text>
</comment>
<dbReference type="EMBL" id="ASHM01010778">
    <property type="protein sequence ID" value="PNX92636.1"/>
    <property type="molecule type" value="Genomic_DNA"/>
</dbReference>
<name>A0A2K3MPB9_TRIPR</name>
<comment type="similarity">
    <text evidence="2">Belongs to the multi antimicrobial extrusion (MATE) (TC 2.A.66.1) family.</text>
</comment>
<dbReference type="Pfam" id="PF01554">
    <property type="entry name" value="MatE"/>
    <property type="match status" value="2"/>
</dbReference>
<feature type="transmembrane region" description="Helical" evidence="6">
    <location>
        <begin position="27"/>
        <end position="52"/>
    </location>
</feature>
<dbReference type="CDD" id="cd13132">
    <property type="entry name" value="MATE_eukaryotic"/>
    <property type="match status" value="1"/>
</dbReference>
<dbReference type="PANTHER" id="PTHR11206">
    <property type="entry name" value="MULTIDRUG RESISTANCE PROTEIN"/>
    <property type="match status" value="1"/>
</dbReference>
<dbReference type="GO" id="GO:0016020">
    <property type="term" value="C:membrane"/>
    <property type="evidence" value="ECO:0007669"/>
    <property type="project" value="UniProtKB-SubCell"/>
</dbReference>
<evidence type="ECO:0000256" key="6">
    <source>
        <dbReference type="SAM" id="Phobius"/>
    </source>
</evidence>
<feature type="transmembrane region" description="Helical" evidence="6">
    <location>
        <begin position="304"/>
        <end position="325"/>
    </location>
</feature>
<feature type="transmembrane region" description="Helical" evidence="6">
    <location>
        <begin position="106"/>
        <end position="126"/>
    </location>
</feature>
<dbReference type="GO" id="GO:0042910">
    <property type="term" value="F:xenobiotic transmembrane transporter activity"/>
    <property type="evidence" value="ECO:0007669"/>
    <property type="project" value="InterPro"/>
</dbReference>
<feature type="transmembrane region" description="Helical" evidence="6">
    <location>
        <begin position="184"/>
        <end position="204"/>
    </location>
</feature>
<gene>
    <name evidence="7" type="ORF">L195_g015776</name>
</gene>
<keyword evidence="5 6" id="KW-0472">Membrane</keyword>
<protein>
    <submittedName>
        <fullName evidence="7">Protein TRANPARENT TESTA 12-like</fullName>
    </submittedName>
</protein>
<evidence type="ECO:0000313" key="8">
    <source>
        <dbReference type="Proteomes" id="UP000236291"/>
    </source>
</evidence>
<feature type="transmembrane region" description="Helical" evidence="6">
    <location>
        <begin position="274"/>
        <end position="292"/>
    </location>
</feature>
<reference evidence="7 8" key="1">
    <citation type="journal article" date="2014" name="Am. J. Bot.">
        <title>Genome assembly and annotation for red clover (Trifolium pratense; Fabaceae).</title>
        <authorList>
            <person name="Istvanek J."/>
            <person name="Jaros M."/>
            <person name="Krenek A."/>
            <person name="Repkova J."/>
        </authorList>
    </citation>
    <scope>NUCLEOTIDE SEQUENCE [LARGE SCALE GENOMIC DNA]</scope>
    <source>
        <strain evidence="8">cv. Tatra</strain>
        <tissue evidence="7">Young leaves</tissue>
    </source>
</reference>
<evidence type="ECO:0000256" key="2">
    <source>
        <dbReference type="ARBA" id="ARBA00010199"/>
    </source>
</evidence>
<reference evidence="7 8" key="2">
    <citation type="journal article" date="2017" name="Front. Plant Sci.">
        <title>Gene Classification and Mining of Molecular Markers Useful in Red Clover (Trifolium pratense) Breeding.</title>
        <authorList>
            <person name="Istvanek J."/>
            <person name="Dluhosova J."/>
            <person name="Dluhos P."/>
            <person name="Patkova L."/>
            <person name="Nedelnik J."/>
            <person name="Repkova J."/>
        </authorList>
    </citation>
    <scope>NUCLEOTIDE SEQUENCE [LARGE SCALE GENOMIC DNA]</scope>
    <source>
        <strain evidence="8">cv. Tatra</strain>
        <tissue evidence="7">Young leaves</tissue>
    </source>
</reference>
<feature type="non-terminal residue" evidence="7">
    <location>
        <position position="1"/>
    </location>
</feature>
<evidence type="ECO:0000256" key="4">
    <source>
        <dbReference type="ARBA" id="ARBA00022989"/>
    </source>
</evidence>
<dbReference type="AlphaFoldDB" id="A0A2K3MPB9"/>
<evidence type="ECO:0000256" key="5">
    <source>
        <dbReference type="ARBA" id="ARBA00023136"/>
    </source>
</evidence>
<dbReference type="InterPro" id="IPR045069">
    <property type="entry name" value="MATE_euk"/>
</dbReference>
<evidence type="ECO:0000256" key="1">
    <source>
        <dbReference type="ARBA" id="ARBA00004141"/>
    </source>
</evidence>
<dbReference type="GO" id="GO:0015297">
    <property type="term" value="F:antiporter activity"/>
    <property type="evidence" value="ECO:0007669"/>
    <property type="project" value="InterPro"/>
</dbReference>
<keyword evidence="3 6" id="KW-0812">Transmembrane</keyword>
<dbReference type="GO" id="GO:1990961">
    <property type="term" value="P:xenobiotic detoxification by transmembrane export across the plasma membrane"/>
    <property type="evidence" value="ECO:0007669"/>
    <property type="project" value="InterPro"/>
</dbReference>
<accession>A0A2K3MPB9</accession>
<proteinExistence type="inferred from homology"/>
<comment type="subcellular location">
    <subcellularLocation>
        <location evidence="1">Membrane</location>
        <topology evidence="1">Multi-pass membrane protein</topology>
    </subcellularLocation>
</comment>
<evidence type="ECO:0000256" key="3">
    <source>
        <dbReference type="ARBA" id="ARBA00022692"/>
    </source>
</evidence>
<organism evidence="7 8">
    <name type="scientific">Trifolium pratense</name>
    <name type="common">Red clover</name>
    <dbReference type="NCBI Taxonomy" id="57577"/>
    <lineage>
        <taxon>Eukaryota</taxon>
        <taxon>Viridiplantae</taxon>
        <taxon>Streptophyta</taxon>
        <taxon>Embryophyta</taxon>
        <taxon>Tracheophyta</taxon>
        <taxon>Spermatophyta</taxon>
        <taxon>Magnoliopsida</taxon>
        <taxon>eudicotyledons</taxon>
        <taxon>Gunneridae</taxon>
        <taxon>Pentapetalae</taxon>
        <taxon>rosids</taxon>
        <taxon>fabids</taxon>
        <taxon>Fabales</taxon>
        <taxon>Fabaceae</taxon>
        <taxon>Papilionoideae</taxon>
        <taxon>50 kb inversion clade</taxon>
        <taxon>NPAAA clade</taxon>
        <taxon>Hologalegina</taxon>
        <taxon>IRL clade</taxon>
        <taxon>Trifolieae</taxon>
        <taxon>Trifolium</taxon>
    </lineage>
</organism>
<dbReference type="Proteomes" id="UP000236291">
    <property type="component" value="Unassembled WGS sequence"/>
</dbReference>